<dbReference type="Proteomes" id="UP001459714">
    <property type="component" value="Unassembled WGS sequence"/>
</dbReference>
<proteinExistence type="predicted"/>
<reference evidence="1 2" key="1">
    <citation type="submission" date="2024-03" db="EMBL/GenBank/DDBJ databases">
        <title>Bacilli Hybrid Assemblies.</title>
        <authorList>
            <person name="Kovac J."/>
        </authorList>
    </citation>
    <scope>NUCLEOTIDE SEQUENCE [LARGE SCALE GENOMIC DNA]</scope>
    <source>
        <strain evidence="1 2">FSL M8-0022</strain>
    </source>
</reference>
<evidence type="ECO:0000313" key="2">
    <source>
        <dbReference type="Proteomes" id="UP001459714"/>
    </source>
</evidence>
<dbReference type="RefSeq" id="WP_342020986.1">
    <property type="nucleotide sequence ID" value="NZ_JBBYAK010000002.1"/>
</dbReference>
<protein>
    <submittedName>
        <fullName evidence="1">Uncharacterized protein</fullName>
    </submittedName>
</protein>
<dbReference type="EMBL" id="JBBYAK010000002">
    <property type="protein sequence ID" value="MEL3959348.1"/>
    <property type="molecule type" value="Genomic_DNA"/>
</dbReference>
<gene>
    <name evidence="1" type="ORF">NST17_19530</name>
</gene>
<keyword evidence="2" id="KW-1185">Reference proteome</keyword>
<sequence length="60" mass="6937">MEEYLIIYYDPEINKNVSRLGYGLSINEIINKYSNDDLPIVSIKKLTLIRGREYGRVSVG</sequence>
<comment type="caution">
    <text evidence="1">The sequence shown here is derived from an EMBL/GenBank/DDBJ whole genome shotgun (WGS) entry which is preliminary data.</text>
</comment>
<organism evidence="1 2">
    <name type="scientific">Caldifermentibacillus hisashii</name>
    <dbReference type="NCBI Taxonomy" id="996558"/>
    <lineage>
        <taxon>Bacteria</taxon>
        <taxon>Bacillati</taxon>
        <taxon>Bacillota</taxon>
        <taxon>Bacilli</taxon>
        <taxon>Bacillales</taxon>
        <taxon>Bacillaceae</taxon>
        <taxon>Caldifermentibacillus</taxon>
    </lineage>
</organism>
<evidence type="ECO:0000313" key="1">
    <source>
        <dbReference type="EMBL" id="MEL3959348.1"/>
    </source>
</evidence>
<accession>A0ABU9K2M9</accession>
<name>A0ABU9K2M9_9BACI</name>